<evidence type="ECO:0008006" key="3">
    <source>
        <dbReference type="Google" id="ProtNLM"/>
    </source>
</evidence>
<dbReference type="EMBL" id="CARXXK010001583">
    <property type="protein sequence ID" value="CAI6376872.1"/>
    <property type="molecule type" value="Genomic_DNA"/>
</dbReference>
<gene>
    <name evidence="1" type="ORF">MEUPH1_LOCUS30202</name>
</gene>
<dbReference type="Proteomes" id="UP001160148">
    <property type="component" value="Unassembled WGS sequence"/>
</dbReference>
<evidence type="ECO:0000313" key="1">
    <source>
        <dbReference type="EMBL" id="CAI6376872.1"/>
    </source>
</evidence>
<reference evidence="1 2" key="1">
    <citation type="submission" date="2023-01" db="EMBL/GenBank/DDBJ databases">
        <authorList>
            <person name="Whitehead M."/>
        </authorList>
    </citation>
    <scope>NUCLEOTIDE SEQUENCE [LARGE SCALE GENOMIC DNA]</scope>
</reference>
<protein>
    <recommendedName>
        <fullName evidence="3">Nuclease HARBI1</fullName>
    </recommendedName>
</protein>
<keyword evidence="2" id="KW-1185">Reference proteome</keyword>
<dbReference type="AlphaFoldDB" id="A0AAV0YB90"/>
<sequence>MLKLKQKKIAICYMGLQVYLNSLNKNKRSKWVKTWKLNREKFSDMVLLRELRQNDPDDFKNYLRLDSEDFDYLLKIVGPAIKKQDTVMREPITSEERLVATLRFLATGRSYEDLKFSTRISAPSLSSIIPETCKAIYEALRADYMKVKQFTF</sequence>
<accession>A0AAV0YB90</accession>
<proteinExistence type="predicted"/>
<evidence type="ECO:0000313" key="2">
    <source>
        <dbReference type="Proteomes" id="UP001160148"/>
    </source>
</evidence>
<organism evidence="1 2">
    <name type="scientific">Macrosiphum euphorbiae</name>
    <name type="common">potato aphid</name>
    <dbReference type="NCBI Taxonomy" id="13131"/>
    <lineage>
        <taxon>Eukaryota</taxon>
        <taxon>Metazoa</taxon>
        <taxon>Ecdysozoa</taxon>
        <taxon>Arthropoda</taxon>
        <taxon>Hexapoda</taxon>
        <taxon>Insecta</taxon>
        <taxon>Pterygota</taxon>
        <taxon>Neoptera</taxon>
        <taxon>Paraneoptera</taxon>
        <taxon>Hemiptera</taxon>
        <taxon>Sternorrhyncha</taxon>
        <taxon>Aphidomorpha</taxon>
        <taxon>Aphidoidea</taxon>
        <taxon>Aphididae</taxon>
        <taxon>Macrosiphini</taxon>
        <taxon>Macrosiphum</taxon>
    </lineage>
</organism>
<comment type="caution">
    <text evidence="1">The sequence shown here is derived from an EMBL/GenBank/DDBJ whole genome shotgun (WGS) entry which is preliminary data.</text>
</comment>
<name>A0AAV0YB90_9HEMI</name>